<dbReference type="InterPro" id="IPR036868">
    <property type="entry name" value="TusA-like_sf"/>
</dbReference>
<protein>
    <submittedName>
        <fullName evidence="3">SirA-like protein</fullName>
    </submittedName>
</protein>
<dbReference type="CDD" id="cd00291">
    <property type="entry name" value="SirA_YedF_YeeD"/>
    <property type="match status" value="1"/>
</dbReference>
<keyword evidence="4" id="KW-1185">Reference proteome</keyword>
<dbReference type="Proteomes" id="UP000075531">
    <property type="component" value="Unassembled WGS sequence"/>
</dbReference>
<accession>A0A151B3U9</accession>
<dbReference type="OrthoDB" id="9800872at2"/>
<gene>
    <name evidence="3" type="ORF">CLTEP_14940</name>
</gene>
<proteinExistence type="inferred from homology"/>
<comment type="similarity">
    <text evidence="1">Belongs to the sulfur carrier protein TusA family.</text>
</comment>
<comment type="caution">
    <text evidence="3">The sequence shown here is derived from an EMBL/GenBank/DDBJ whole genome shotgun (WGS) entry which is preliminary data.</text>
</comment>
<evidence type="ECO:0000256" key="1">
    <source>
        <dbReference type="ARBA" id="ARBA00008984"/>
    </source>
</evidence>
<dbReference type="RefSeq" id="WP_066824815.1">
    <property type="nucleotide sequence ID" value="NZ_LTBA01000014.1"/>
</dbReference>
<sequence>MTVKKLDCLSEVCPIPLLKAMKELKNMKSGDILILNSDHSCVGIDVKEWAEKHNYPVEVVEVEDGEWEVYIQKI</sequence>
<evidence type="ECO:0000313" key="4">
    <source>
        <dbReference type="Proteomes" id="UP000075531"/>
    </source>
</evidence>
<dbReference type="PANTHER" id="PTHR33279:SF6">
    <property type="entry name" value="SULFUR CARRIER PROTEIN YEDF-RELATED"/>
    <property type="match status" value="1"/>
</dbReference>
<dbReference type="AlphaFoldDB" id="A0A151B3U9"/>
<dbReference type="Pfam" id="PF01206">
    <property type="entry name" value="TusA"/>
    <property type="match status" value="1"/>
</dbReference>
<dbReference type="PANTHER" id="PTHR33279">
    <property type="entry name" value="SULFUR CARRIER PROTEIN YEDF-RELATED"/>
    <property type="match status" value="1"/>
</dbReference>
<dbReference type="PATRIC" id="fig|1121338.3.peg.1538"/>
<name>A0A151B3U9_9CLOT</name>
<dbReference type="Gene3D" id="3.30.110.40">
    <property type="entry name" value="TusA-like domain"/>
    <property type="match status" value="1"/>
</dbReference>
<dbReference type="InterPro" id="IPR001455">
    <property type="entry name" value="TusA-like"/>
</dbReference>
<evidence type="ECO:0000259" key="2">
    <source>
        <dbReference type="Pfam" id="PF01206"/>
    </source>
</evidence>
<dbReference type="EMBL" id="LTBA01000014">
    <property type="protein sequence ID" value="KYH34566.1"/>
    <property type="molecule type" value="Genomic_DNA"/>
</dbReference>
<dbReference type="SUPFAM" id="SSF64307">
    <property type="entry name" value="SirA-like"/>
    <property type="match status" value="1"/>
</dbReference>
<feature type="domain" description="UPF0033" evidence="2">
    <location>
        <begin position="4"/>
        <end position="73"/>
    </location>
</feature>
<reference evidence="3 4" key="1">
    <citation type="submission" date="2016-02" db="EMBL/GenBank/DDBJ databases">
        <title>Genome sequence of Clostridium tepidiprofundi DSM 19306.</title>
        <authorList>
            <person name="Poehlein A."/>
            <person name="Daniel R."/>
        </authorList>
    </citation>
    <scope>NUCLEOTIDE SEQUENCE [LARGE SCALE GENOMIC DNA]</scope>
    <source>
        <strain evidence="3 4">DSM 19306</strain>
    </source>
</reference>
<dbReference type="STRING" id="1121338.CLTEP_14940"/>
<organism evidence="3 4">
    <name type="scientific">Clostridium tepidiprofundi DSM 19306</name>
    <dbReference type="NCBI Taxonomy" id="1121338"/>
    <lineage>
        <taxon>Bacteria</taxon>
        <taxon>Bacillati</taxon>
        <taxon>Bacillota</taxon>
        <taxon>Clostridia</taxon>
        <taxon>Eubacteriales</taxon>
        <taxon>Clostridiaceae</taxon>
        <taxon>Clostridium</taxon>
    </lineage>
</organism>
<evidence type="ECO:0000313" key="3">
    <source>
        <dbReference type="EMBL" id="KYH34566.1"/>
    </source>
</evidence>